<dbReference type="InterPro" id="IPR042201">
    <property type="entry name" value="FH2_Formin_sf"/>
</dbReference>
<dbReference type="GO" id="GO:0030010">
    <property type="term" value="P:establishment of cell polarity"/>
    <property type="evidence" value="ECO:0007669"/>
    <property type="project" value="UniProtKB-ARBA"/>
</dbReference>
<feature type="compositionally biased region" description="Low complexity" evidence="4">
    <location>
        <begin position="1"/>
        <end position="19"/>
    </location>
</feature>
<dbReference type="Pfam" id="PF06371">
    <property type="entry name" value="Drf_GBD"/>
    <property type="match status" value="1"/>
</dbReference>
<dbReference type="InterPro" id="IPR011989">
    <property type="entry name" value="ARM-like"/>
</dbReference>
<dbReference type="Pfam" id="PF02181">
    <property type="entry name" value="FH2"/>
    <property type="match status" value="1"/>
</dbReference>
<evidence type="ECO:0000256" key="3">
    <source>
        <dbReference type="SAM" id="Coils"/>
    </source>
</evidence>
<dbReference type="PROSITE" id="PS51231">
    <property type="entry name" value="DAD"/>
    <property type="match status" value="1"/>
</dbReference>
<feature type="region of interest" description="Disordered" evidence="4">
    <location>
        <begin position="1"/>
        <end position="252"/>
    </location>
</feature>
<evidence type="ECO:0000313" key="8">
    <source>
        <dbReference type="EMBL" id="KAF2717956.1"/>
    </source>
</evidence>
<evidence type="ECO:0000256" key="2">
    <source>
        <dbReference type="ARBA" id="ARBA00037935"/>
    </source>
</evidence>
<feature type="compositionally biased region" description="Basic and acidic residues" evidence="4">
    <location>
        <begin position="1810"/>
        <end position="1822"/>
    </location>
</feature>
<dbReference type="OrthoDB" id="1104827at2759"/>
<feature type="compositionally biased region" description="Polar residues" evidence="4">
    <location>
        <begin position="989"/>
        <end position="1003"/>
    </location>
</feature>
<dbReference type="SMART" id="SM01140">
    <property type="entry name" value="Drf_GBD"/>
    <property type="match status" value="1"/>
</dbReference>
<dbReference type="Gene3D" id="1.10.238.150">
    <property type="entry name" value="Formin, FH3 diaphanous domain"/>
    <property type="match status" value="1"/>
</dbReference>
<dbReference type="GO" id="GO:0005938">
    <property type="term" value="C:cell cortex"/>
    <property type="evidence" value="ECO:0007669"/>
    <property type="project" value="UniProtKB-ARBA"/>
</dbReference>
<dbReference type="InterPro" id="IPR014767">
    <property type="entry name" value="DAD_dom"/>
</dbReference>
<dbReference type="SMART" id="SM01139">
    <property type="entry name" value="Drf_FH3"/>
    <property type="match status" value="1"/>
</dbReference>
<dbReference type="InterPro" id="IPR014768">
    <property type="entry name" value="GBD/FH3_dom"/>
</dbReference>
<dbReference type="Gene3D" id="1.20.58.2220">
    <property type="entry name" value="Formin, FH2 domain"/>
    <property type="match status" value="1"/>
</dbReference>
<evidence type="ECO:0000256" key="4">
    <source>
        <dbReference type="SAM" id="MobiDB-lite"/>
    </source>
</evidence>
<comment type="caution">
    <text evidence="8">The sequence shown here is derived from an EMBL/GenBank/DDBJ whole genome shotgun (WGS) entry which is preliminary data.</text>
</comment>
<dbReference type="GO" id="GO:0033554">
    <property type="term" value="P:cellular response to stress"/>
    <property type="evidence" value="ECO:0007669"/>
    <property type="project" value="UniProtKB-ARBA"/>
</dbReference>
<dbReference type="InterPro" id="IPR010473">
    <property type="entry name" value="GTPase-bd"/>
</dbReference>
<feature type="domain" description="FH2" evidence="7">
    <location>
        <begin position="1149"/>
        <end position="1570"/>
    </location>
</feature>
<evidence type="ECO:0000259" key="5">
    <source>
        <dbReference type="PROSITE" id="PS51231"/>
    </source>
</evidence>
<feature type="compositionally biased region" description="Low complexity" evidence="4">
    <location>
        <begin position="1789"/>
        <end position="1803"/>
    </location>
</feature>
<dbReference type="EMBL" id="MU003833">
    <property type="protein sequence ID" value="KAF2717956.1"/>
    <property type="molecule type" value="Genomic_DNA"/>
</dbReference>
<accession>A0A9P4Q425</accession>
<dbReference type="InterPro" id="IPR051661">
    <property type="entry name" value="Actin_filament_regulator"/>
</dbReference>
<feature type="compositionally biased region" description="Basic and acidic residues" evidence="4">
    <location>
        <begin position="1005"/>
        <end position="1015"/>
    </location>
</feature>
<dbReference type="GO" id="GO:0003779">
    <property type="term" value="F:actin binding"/>
    <property type="evidence" value="ECO:0007669"/>
    <property type="project" value="InterPro"/>
</dbReference>
<proteinExistence type="inferred from homology"/>
<dbReference type="InterPro" id="IPR016024">
    <property type="entry name" value="ARM-type_fold"/>
</dbReference>
<evidence type="ECO:0000313" key="9">
    <source>
        <dbReference type="Proteomes" id="UP000799441"/>
    </source>
</evidence>
<dbReference type="PANTHER" id="PTHR47102:SF2">
    <property type="entry name" value="PROTEIN BNI1"/>
    <property type="match status" value="1"/>
</dbReference>
<dbReference type="GO" id="GO:0005934">
    <property type="term" value="C:cellular bud tip"/>
    <property type="evidence" value="ECO:0007669"/>
    <property type="project" value="UniProtKB-ARBA"/>
</dbReference>
<feature type="compositionally biased region" description="Basic and acidic residues" evidence="4">
    <location>
        <begin position="64"/>
        <end position="73"/>
    </location>
</feature>
<dbReference type="FunFam" id="1.10.238.150:FF:000003">
    <property type="entry name" value="Cytokinesis protein SepA"/>
    <property type="match status" value="1"/>
</dbReference>
<dbReference type="PROSITE" id="PS51444">
    <property type="entry name" value="FH2"/>
    <property type="match status" value="1"/>
</dbReference>
<dbReference type="Pfam" id="PF06367">
    <property type="entry name" value="Drf_FH3"/>
    <property type="match status" value="1"/>
</dbReference>
<dbReference type="SUPFAM" id="SSF101447">
    <property type="entry name" value="Formin homology 2 domain (FH2 domain)"/>
    <property type="match status" value="1"/>
</dbReference>
<dbReference type="GO" id="GO:0032991">
    <property type="term" value="C:protein-containing complex"/>
    <property type="evidence" value="ECO:0007669"/>
    <property type="project" value="UniProtKB-ARBA"/>
</dbReference>
<dbReference type="Gene3D" id="1.25.10.10">
    <property type="entry name" value="Leucine-rich Repeat Variant"/>
    <property type="match status" value="1"/>
</dbReference>
<dbReference type="FunFam" id="1.20.58.2220:FF:000006">
    <property type="entry name" value="Cytokinesis protein sepA"/>
    <property type="match status" value="1"/>
</dbReference>
<feature type="region of interest" description="Disordered" evidence="4">
    <location>
        <begin position="894"/>
        <end position="1134"/>
    </location>
</feature>
<keyword evidence="1 3" id="KW-0175">Coiled coil</keyword>
<dbReference type="GO" id="GO:0015629">
    <property type="term" value="C:actin cytoskeleton"/>
    <property type="evidence" value="ECO:0007669"/>
    <property type="project" value="UniProtKB-ARBA"/>
</dbReference>
<comment type="similarity">
    <text evidence="2">Belongs to the formin homology family. BNI1 subfamily.</text>
</comment>
<evidence type="ECO:0000259" key="6">
    <source>
        <dbReference type="PROSITE" id="PS51232"/>
    </source>
</evidence>
<dbReference type="PANTHER" id="PTHR47102">
    <property type="entry name" value="PROTEIN BNI1"/>
    <property type="match status" value="1"/>
</dbReference>
<dbReference type="FunFam" id="6.10.30.50:FF:000001">
    <property type="entry name" value="Cytokinesis sepA protein"/>
    <property type="match status" value="1"/>
</dbReference>
<dbReference type="SUPFAM" id="SSF48371">
    <property type="entry name" value="ARM repeat"/>
    <property type="match status" value="1"/>
</dbReference>
<feature type="compositionally biased region" description="Polar residues" evidence="4">
    <location>
        <begin position="154"/>
        <end position="184"/>
    </location>
</feature>
<reference evidence="8" key="1">
    <citation type="journal article" date="2020" name="Stud. Mycol.">
        <title>101 Dothideomycetes genomes: a test case for predicting lifestyles and emergence of pathogens.</title>
        <authorList>
            <person name="Haridas S."/>
            <person name="Albert R."/>
            <person name="Binder M."/>
            <person name="Bloem J."/>
            <person name="Labutti K."/>
            <person name="Salamov A."/>
            <person name="Andreopoulos B."/>
            <person name="Baker S."/>
            <person name="Barry K."/>
            <person name="Bills G."/>
            <person name="Bluhm B."/>
            <person name="Cannon C."/>
            <person name="Castanera R."/>
            <person name="Culley D."/>
            <person name="Daum C."/>
            <person name="Ezra D."/>
            <person name="Gonzalez J."/>
            <person name="Henrissat B."/>
            <person name="Kuo A."/>
            <person name="Liang C."/>
            <person name="Lipzen A."/>
            <person name="Lutzoni F."/>
            <person name="Magnuson J."/>
            <person name="Mondo S."/>
            <person name="Nolan M."/>
            <person name="Ohm R."/>
            <person name="Pangilinan J."/>
            <person name="Park H.-J."/>
            <person name="Ramirez L."/>
            <person name="Alfaro M."/>
            <person name="Sun H."/>
            <person name="Tritt A."/>
            <person name="Yoshinaga Y."/>
            <person name="Zwiers L.-H."/>
            <person name="Turgeon B."/>
            <person name="Goodwin S."/>
            <person name="Spatafora J."/>
            <person name="Crous P."/>
            <person name="Grigoriev I."/>
        </authorList>
    </citation>
    <scope>NUCLEOTIDE SEQUENCE</scope>
    <source>
        <strain evidence="8">CBS 116435</strain>
    </source>
</reference>
<dbReference type="GO" id="GO:0031267">
    <property type="term" value="F:small GTPase binding"/>
    <property type="evidence" value="ECO:0007669"/>
    <property type="project" value="InterPro"/>
</dbReference>
<feature type="compositionally biased region" description="Basic residues" evidence="4">
    <location>
        <begin position="1626"/>
        <end position="1638"/>
    </location>
</feature>
<feature type="domain" description="DAD" evidence="5">
    <location>
        <begin position="1599"/>
        <end position="1631"/>
    </location>
</feature>
<dbReference type="InterPro" id="IPR010472">
    <property type="entry name" value="FH3_dom"/>
</dbReference>
<keyword evidence="9" id="KW-1185">Reference proteome</keyword>
<dbReference type="GO" id="GO:0000131">
    <property type="term" value="C:incipient cellular bud site"/>
    <property type="evidence" value="ECO:0007669"/>
    <property type="project" value="UniProtKB-ARBA"/>
</dbReference>
<dbReference type="GO" id="GO:0051017">
    <property type="term" value="P:actin filament bundle assembly"/>
    <property type="evidence" value="ECO:0007669"/>
    <property type="project" value="TreeGrafter"/>
</dbReference>
<feature type="domain" description="GBD/FH3" evidence="6">
    <location>
        <begin position="262"/>
        <end position="691"/>
    </location>
</feature>
<feature type="compositionally biased region" description="Acidic residues" evidence="4">
    <location>
        <begin position="921"/>
        <end position="938"/>
    </location>
</feature>
<dbReference type="PROSITE" id="PS51232">
    <property type="entry name" value="GBD_FH3"/>
    <property type="match status" value="1"/>
</dbReference>
<name>A0A9P4Q425_9PEZI</name>
<gene>
    <name evidence="8" type="ORF">K431DRAFT_231954</name>
</gene>
<dbReference type="Gene3D" id="6.10.30.50">
    <property type="match status" value="1"/>
</dbReference>
<protein>
    <submittedName>
        <fullName evidence="8">FH2-domain-containing protein</fullName>
    </submittedName>
</protein>
<feature type="compositionally biased region" description="Pro residues" evidence="4">
    <location>
        <begin position="1037"/>
        <end position="1127"/>
    </location>
</feature>
<feature type="compositionally biased region" description="Polar residues" evidence="4">
    <location>
        <begin position="952"/>
        <end position="972"/>
    </location>
</feature>
<sequence>MFSSSSDKSSRQSSGGKSFFSRHKKDKGNNDAPDLPSLPTPAGYATSIRSTHTHRNSVSTVQPDRYDGYRDDSVMDPNTGLPVGAGVITSVPYDSVGSDRPPVFDAASERPNSSRREPLPSQSNKGGQDFHQYPAWNGAPPTGYEGLPPRPPTHGSSTARTATARSFDSDGTTLNGGFTAQSRGSSDHGSIRSNSSQERKHPGYGNTSYAVYPTPQFDNQSLLPPLSHAPTRERDKHHHFTPHNPSAFSSTASFSPEGFILHRPTDDRAIEREFLELMHKRGWKQLPEGARRQMEAYPISKKWTLVHQDRLAEWQGEQKRKANARTTLAQNDGFGILMRSDEEGSPEWYVRKILDNGITPKQLQSLAVSLRTQPIAWVRQFIEAQGQVALTNILAKINKRQRSGPAPATGNIAERDYDREYDIVKCLKALMNNKYGADNALQHDQIVEALTSSLISPRLNTRRLVSEVLTFLCHWGEGAGHLKVLQALDHLKSQQGENGRFDAWMRTVEVTVDGRGKMGSLVGASDEVRSGGIGMENLLMEYAVASLILVNMIVDAPERDLQLRCHIRAQFVACGLKRIMHKMLDFQYEVIDTQIERYNTNEAIDYEDLLERESSSMVDSIEGDAKDLNNPTDIVDAIQQKIGGTKAGDYFLSALQHLLLIRDQEGEDRLRLFQLIDSMMSYVAMDRRLPDLDLKQSLNFTVQNLLDKLYTDSEARQVRDELHEARLIADSAMAERDEARAEIELGADGLVAKLQKQLDEQAAVIDLQHRQTEAFKSELAELQRMRAADLQRNELETRELYLMLRDAQDIAASNAQKGRNGETADTTAMQGVLDRERLMGRLETQLERAKTQAKLEGKVWQQFNPSDKLRELREKMEGDGAGIGGYADHLPYMGSAPRAKNSVQRKPVASRRAVPEKDRLEEEGESETENTLDSGEDMILEKPRLVQMSRPKISSTQQAAQSHMLSELTAKTQRLEASDDEDEGDGVTTGPSHPSLESESPKTPQDAEHNKDEKMAAAFDGPPPPPPPPMAGFNTSAPPPPPPPPMPGFSNAAPPPPPPPMPGFSSGGPPPPPPPMPGFSGGAPPPPPMPGFNGPAPPPPPPGIPGAPPMPGFGSGPPPPPGAPPLPGAMHGGYLSRQMYDHDFARSVGAVAPRPKKKLKALHWEKVDSPEVTMWATHTPTQEQREEKYQDLSKRGILDEIERLFMAKEIKAIGKKEKAKSDKKQVIGRDLMHTMQISLAKFSSLDAEEIVKMIIHCDKEILENPTVMDFLQIDHLCTIPDNVTKLMAPYSKDWTGADAVKAEREQDPAELTREDQLYLYTAFELHHYWKARMRALALTRNFEAEYDEISGKLKQVVDVSESLRDSVKLMPVFGLILDIGNYMNDSNKQAVGFKLSSLARLGMVKDLNNESTLMDYVERVVRHQYPQYEGFTDDIAGVITAQKVNIEQLQQDAKRYIDNINNVQASLDAGNLSDPRKFHPEDRVSQVVQRSMKEARRKAEQMELFLEEMKRVFDDILTYFGDDNKDDNARREFFGKLASFVQEYKKSHEKNINLEEVWRRNEESMRRKQQLNSQRANAAAGGGGAAGSAALLADGAPSSPASTGAMDQLLDKLRAAAPQARDTRDRRRRARLKDRHQVRVASGQKIPETGENVEDSELGESGEGNGAGSTTTSANGLLSPAGTEDGYSGATSPGDTSEGEDIADRAASMLQGLRGDGEDANEGGSGSLRVRRRRESAHDERARRRERRRGAGGTGNSVDQSIPEEQSPEQKKRQSGNEDGEGEKTPQQTASLPALPTPTTIVVPPSPTASEREAGADRFHEA</sequence>
<dbReference type="GO" id="GO:0032153">
    <property type="term" value="C:cell division site"/>
    <property type="evidence" value="ECO:0007669"/>
    <property type="project" value="TreeGrafter"/>
</dbReference>
<feature type="compositionally biased region" description="Acidic residues" evidence="4">
    <location>
        <begin position="1651"/>
        <end position="1660"/>
    </location>
</feature>
<evidence type="ECO:0000259" key="7">
    <source>
        <dbReference type="PROSITE" id="PS51444"/>
    </source>
</evidence>
<organism evidence="8 9">
    <name type="scientific">Polychaeton citri CBS 116435</name>
    <dbReference type="NCBI Taxonomy" id="1314669"/>
    <lineage>
        <taxon>Eukaryota</taxon>
        <taxon>Fungi</taxon>
        <taxon>Dikarya</taxon>
        <taxon>Ascomycota</taxon>
        <taxon>Pezizomycotina</taxon>
        <taxon>Dothideomycetes</taxon>
        <taxon>Dothideomycetidae</taxon>
        <taxon>Capnodiales</taxon>
        <taxon>Capnodiaceae</taxon>
        <taxon>Polychaeton</taxon>
    </lineage>
</organism>
<dbReference type="SMART" id="SM00498">
    <property type="entry name" value="FH2"/>
    <property type="match status" value="1"/>
</dbReference>
<feature type="region of interest" description="Disordered" evidence="4">
    <location>
        <begin position="1615"/>
        <end position="1822"/>
    </location>
</feature>
<dbReference type="FunFam" id="1.25.10.10:FF:000291">
    <property type="entry name" value="Cytokinesis protein sepA"/>
    <property type="match status" value="1"/>
</dbReference>
<feature type="coiled-coil region" evidence="3">
    <location>
        <begin position="1439"/>
        <end position="1466"/>
    </location>
</feature>
<evidence type="ECO:0000256" key="1">
    <source>
        <dbReference type="ARBA" id="ARBA00023054"/>
    </source>
</evidence>
<dbReference type="GO" id="GO:0051016">
    <property type="term" value="P:barbed-end actin filament capping"/>
    <property type="evidence" value="ECO:0007669"/>
    <property type="project" value="TreeGrafter"/>
</dbReference>
<feature type="compositionally biased region" description="Pro residues" evidence="4">
    <location>
        <begin position="1021"/>
        <end position="1030"/>
    </location>
</feature>
<dbReference type="GO" id="GO:0043332">
    <property type="term" value="C:mating projection tip"/>
    <property type="evidence" value="ECO:0007669"/>
    <property type="project" value="TreeGrafter"/>
</dbReference>
<dbReference type="Proteomes" id="UP000799441">
    <property type="component" value="Unassembled WGS sequence"/>
</dbReference>
<dbReference type="InterPro" id="IPR015425">
    <property type="entry name" value="FH2_Formin"/>
</dbReference>
<dbReference type="GO" id="GO:1903475">
    <property type="term" value="P:mitotic actomyosin contractile ring assembly"/>
    <property type="evidence" value="ECO:0007669"/>
    <property type="project" value="TreeGrafter"/>
</dbReference>